<sequence>MSSSELYTGVKRILAVDDNPDNLILLETIFESQGYEVELVTDGVTALKQVEQSPPDLILLDVMMPEMDGYEVTRRIRKNPEISYIPIVLISAYHDARVVEGLDAGADDFIRKPFDHEELLARVRSLLRLKHIMMKMNAI</sequence>
<dbReference type="GO" id="GO:0000160">
    <property type="term" value="P:phosphorelay signal transduction system"/>
    <property type="evidence" value="ECO:0007669"/>
    <property type="project" value="InterPro"/>
</dbReference>
<evidence type="ECO:0000259" key="3">
    <source>
        <dbReference type="PROSITE" id="PS50110"/>
    </source>
</evidence>
<reference evidence="4 5" key="1">
    <citation type="submission" date="2018-06" db="EMBL/GenBank/DDBJ databases">
        <title>Comparative genomics of Brasilonema spp. strains.</title>
        <authorList>
            <person name="Alvarenga D.O."/>
            <person name="Fiore M.F."/>
            <person name="Varani A.M."/>
        </authorList>
    </citation>
    <scope>NUCLEOTIDE SEQUENCE [LARGE SCALE GENOMIC DNA]</scope>
    <source>
        <strain evidence="4 5">CENA114</strain>
    </source>
</reference>
<evidence type="ECO:0000313" key="5">
    <source>
        <dbReference type="Proteomes" id="UP000503129"/>
    </source>
</evidence>
<dbReference type="SMART" id="SM00448">
    <property type="entry name" value="REC"/>
    <property type="match status" value="1"/>
</dbReference>
<dbReference type="Pfam" id="PF00072">
    <property type="entry name" value="Response_reg"/>
    <property type="match status" value="1"/>
</dbReference>
<dbReference type="InterPro" id="IPR001789">
    <property type="entry name" value="Sig_transdc_resp-reg_receiver"/>
</dbReference>
<dbReference type="Gene3D" id="3.40.50.2300">
    <property type="match status" value="1"/>
</dbReference>
<organism evidence="4 5">
    <name type="scientific">Brasilonema sennae CENA114</name>
    <dbReference type="NCBI Taxonomy" id="415709"/>
    <lineage>
        <taxon>Bacteria</taxon>
        <taxon>Bacillati</taxon>
        <taxon>Cyanobacteriota</taxon>
        <taxon>Cyanophyceae</taxon>
        <taxon>Nostocales</taxon>
        <taxon>Scytonemataceae</taxon>
        <taxon>Brasilonema</taxon>
        <taxon>Bromeliae group (in: Brasilonema)</taxon>
    </lineage>
</organism>
<keyword evidence="1 2" id="KW-0597">Phosphoprotein</keyword>
<dbReference type="SUPFAM" id="SSF52172">
    <property type="entry name" value="CheY-like"/>
    <property type="match status" value="1"/>
</dbReference>
<dbReference type="AlphaFoldDB" id="A0A856ML77"/>
<dbReference type="PANTHER" id="PTHR44591">
    <property type="entry name" value="STRESS RESPONSE REGULATOR PROTEIN 1"/>
    <property type="match status" value="1"/>
</dbReference>
<dbReference type="InterPro" id="IPR050595">
    <property type="entry name" value="Bact_response_regulator"/>
</dbReference>
<proteinExistence type="predicted"/>
<name>A0A856ML77_9CYAN</name>
<dbReference type="Proteomes" id="UP000503129">
    <property type="component" value="Chromosome"/>
</dbReference>
<evidence type="ECO:0000256" key="1">
    <source>
        <dbReference type="ARBA" id="ARBA00022553"/>
    </source>
</evidence>
<dbReference type="EMBL" id="CP030118">
    <property type="protein sequence ID" value="QDL12143.1"/>
    <property type="molecule type" value="Genomic_DNA"/>
</dbReference>
<dbReference type="PANTHER" id="PTHR44591:SF3">
    <property type="entry name" value="RESPONSE REGULATORY DOMAIN-CONTAINING PROTEIN"/>
    <property type="match status" value="1"/>
</dbReference>
<evidence type="ECO:0000256" key="2">
    <source>
        <dbReference type="PROSITE-ProRule" id="PRU00169"/>
    </source>
</evidence>
<dbReference type="InterPro" id="IPR011006">
    <property type="entry name" value="CheY-like_superfamily"/>
</dbReference>
<feature type="modified residue" description="4-aspartylphosphate" evidence="2">
    <location>
        <position position="61"/>
    </location>
</feature>
<protein>
    <recommendedName>
        <fullName evidence="3">Response regulatory domain-containing protein</fullName>
    </recommendedName>
</protein>
<gene>
    <name evidence="4" type="ORF">DP114_07315</name>
</gene>
<keyword evidence="5" id="KW-1185">Reference proteome</keyword>
<feature type="domain" description="Response regulatory" evidence="3">
    <location>
        <begin position="12"/>
        <end position="127"/>
    </location>
</feature>
<dbReference type="KEGG" id="bsen:DP114_07315"/>
<accession>A0A856ML77</accession>
<evidence type="ECO:0000313" key="4">
    <source>
        <dbReference type="EMBL" id="QDL12143.1"/>
    </source>
</evidence>
<dbReference type="PROSITE" id="PS50110">
    <property type="entry name" value="RESPONSE_REGULATORY"/>
    <property type="match status" value="1"/>
</dbReference>